<dbReference type="PATRIC" id="fig|1632867.3.peg.1088"/>
<evidence type="ECO:0000256" key="1">
    <source>
        <dbReference type="SAM" id="SignalP"/>
    </source>
</evidence>
<accession>A0A0F3IHR7</accession>
<evidence type="ECO:0000313" key="2">
    <source>
        <dbReference type="EMBL" id="KJV06063.1"/>
    </source>
</evidence>
<feature type="chain" id="PRO_5002462319" description="Lipocalin-like domain-containing protein" evidence="1">
    <location>
        <begin position="22"/>
        <end position="127"/>
    </location>
</feature>
<feature type="signal peptide" evidence="1">
    <location>
        <begin position="1"/>
        <end position="21"/>
    </location>
</feature>
<comment type="caution">
    <text evidence="2">The sequence shown here is derived from an EMBL/GenBank/DDBJ whole genome shotgun (WGS) entry which is preliminary data.</text>
</comment>
<sequence>MKKIIIKSVLLALAVTGLAYADTNLTSKDDVEGTWKLEYTRNSATAKETIPRQDTWVFKNGKVTILNIARAEGHYDQAPLAYEIEDGKLKVPYLGRTGFDTFALIEKTDNAMTLKGKFGEHYYFVKK</sequence>
<dbReference type="OrthoDB" id="5568720at2"/>
<keyword evidence="3" id="KW-1185">Reference proteome</keyword>
<name>A0A0F3IHR7_9GAMM</name>
<evidence type="ECO:0008006" key="4">
    <source>
        <dbReference type="Google" id="ProtNLM"/>
    </source>
</evidence>
<dbReference type="Proteomes" id="UP000033684">
    <property type="component" value="Unassembled WGS sequence"/>
</dbReference>
<proteinExistence type="predicted"/>
<gene>
    <name evidence="2" type="ORF">VZ94_13740</name>
</gene>
<keyword evidence="1" id="KW-0732">Signal</keyword>
<dbReference type="EMBL" id="LAJX01000137">
    <property type="protein sequence ID" value="KJV06063.1"/>
    <property type="molecule type" value="Genomic_DNA"/>
</dbReference>
<evidence type="ECO:0000313" key="3">
    <source>
        <dbReference type="Proteomes" id="UP000033684"/>
    </source>
</evidence>
<dbReference type="AlphaFoldDB" id="A0A0F3IHR7"/>
<reference evidence="3" key="1">
    <citation type="submission" date="2015-03" db="EMBL/GenBank/DDBJ databases">
        <title>Draft genome sequence of a novel methanotroph (Sn10-6) isolated from flooded ricefield rhizosphere in India.</title>
        <authorList>
            <person name="Pandit P.S."/>
            <person name="Pore S.D."/>
            <person name="Arora P."/>
            <person name="Kapse N.G."/>
            <person name="Dhakephalkar P.K."/>
            <person name="Rahalkar M.C."/>
        </authorList>
    </citation>
    <scope>NUCLEOTIDE SEQUENCE [LARGE SCALE GENOMIC DNA]</scope>
    <source>
        <strain evidence="3">Sn10-6</strain>
    </source>
</reference>
<organism evidence="2 3">
    <name type="scientific">Methylocucumis oryzae</name>
    <dbReference type="NCBI Taxonomy" id="1632867"/>
    <lineage>
        <taxon>Bacteria</taxon>
        <taxon>Pseudomonadati</taxon>
        <taxon>Pseudomonadota</taxon>
        <taxon>Gammaproteobacteria</taxon>
        <taxon>Methylococcales</taxon>
        <taxon>Methylococcaceae</taxon>
        <taxon>Methylocucumis</taxon>
    </lineage>
</organism>
<dbReference type="RefSeq" id="WP_045779664.1">
    <property type="nucleotide sequence ID" value="NZ_LAJX01000137.1"/>
</dbReference>
<reference evidence="2 3" key="2">
    <citation type="journal article" date="2016" name="Microb. Ecol.">
        <title>Genome Characteristics of a Novel Type I Methanotroph (Sn10-6) Isolated from a Flooded Indian Rice Field.</title>
        <authorList>
            <person name="Rahalkar M.C."/>
            <person name="Pandit P.S."/>
            <person name="Dhakephalkar P.K."/>
            <person name="Pore S."/>
            <person name="Arora P."/>
            <person name="Kapse N."/>
        </authorList>
    </citation>
    <scope>NUCLEOTIDE SEQUENCE [LARGE SCALE GENOMIC DNA]</scope>
    <source>
        <strain evidence="2 3">Sn10-6</strain>
    </source>
</reference>
<protein>
    <recommendedName>
        <fullName evidence="4">Lipocalin-like domain-containing protein</fullName>
    </recommendedName>
</protein>